<dbReference type="PANTHER" id="PTHR30563:SF0">
    <property type="entry name" value="DNA RECOMBINATION PROTEIN RMUC"/>
    <property type="match status" value="1"/>
</dbReference>
<dbReference type="KEGG" id="gtl:EP073_11205"/>
<sequence length="384" mass="43193">MENSSIIIFLLGFAAGAGVCAVFFNLLSGKQEALKLDAEKTVTAMAEQLKLSFSGLSLEALSRTTAELMKHMESERKAGAAQLDGKKALIDAQLEKMTKELTEVEKLVKEFEKDRESKFSALSEQIRHTSRNAEELFRVTSSLKEALSSTGKRGRWGERMAEDILKSAGFMENVNYYRQKTLKTSGSRPDYTFIMPNGAILNMDVKFPLENYLKYLDETEEAAAKARTTAFSKDVKERIKEVSGRDYIDPAENTLDFAMLFIPNEQIFGFMMEKCPDVLDFAFEKKVALTSPVSLFSVLAVIRQAAENFRLEQTSSEILAIMGTFRKQWDLFTGKMEGLGKRIEDAAKEYELLSGTRRRMLDKSLEKLDSLGLEKISADSPEED</sequence>
<name>A0A3R5UVU9_9BACT</name>
<evidence type="ECO:0000313" key="8">
    <source>
        <dbReference type="Proteomes" id="UP000287502"/>
    </source>
</evidence>
<proteinExistence type="inferred from homology"/>
<evidence type="ECO:0000256" key="4">
    <source>
        <dbReference type="ARBA" id="ARBA00023172"/>
    </source>
</evidence>
<evidence type="ECO:0000256" key="6">
    <source>
        <dbReference type="SAM" id="Phobius"/>
    </source>
</evidence>
<keyword evidence="8" id="KW-1185">Reference proteome</keyword>
<keyword evidence="6" id="KW-0472">Membrane</keyword>
<keyword evidence="6" id="KW-0812">Transmembrane</keyword>
<dbReference type="AlphaFoldDB" id="A0A3R5UVU9"/>
<dbReference type="RefSeq" id="WP_128467234.1">
    <property type="nucleotide sequence ID" value="NZ_CP035108.1"/>
</dbReference>
<feature type="coiled-coil region" evidence="5">
    <location>
        <begin position="87"/>
        <end position="114"/>
    </location>
</feature>
<comment type="similarity">
    <text evidence="2">Belongs to the RmuC family.</text>
</comment>
<evidence type="ECO:0000256" key="2">
    <source>
        <dbReference type="ARBA" id="ARBA00009840"/>
    </source>
</evidence>
<dbReference type="PANTHER" id="PTHR30563">
    <property type="entry name" value="DNA RECOMBINATION PROTEIN RMUC"/>
    <property type="match status" value="1"/>
</dbReference>
<feature type="transmembrane region" description="Helical" evidence="6">
    <location>
        <begin position="6"/>
        <end position="27"/>
    </location>
</feature>
<evidence type="ECO:0000256" key="5">
    <source>
        <dbReference type="SAM" id="Coils"/>
    </source>
</evidence>
<keyword evidence="4" id="KW-0233">DNA recombination</keyword>
<dbReference type="Pfam" id="PF02646">
    <property type="entry name" value="RmuC"/>
    <property type="match status" value="1"/>
</dbReference>
<keyword evidence="3 5" id="KW-0175">Coiled coil</keyword>
<dbReference type="EMBL" id="CP035108">
    <property type="protein sequence ID" value="QAR33949.1"/>
    <property type="molecule type" value="Genomic_DNA"/>
</dbReference>
<accession>A0A3R5UVU9</accession>
<keyword evidence="6" id="KW-1133">Transmembrane helix</keyword>
<dbReference type="Proteomes" id="UP000287502">
    <property type="component" value="Chromosome"/>
</dbReference>
<protein>
    <submittedName>
        <fullName evidence="7">DNA recombination protein RmuC</fullName>
    </submittedName>
</protein>
<gene>
    <name evidence="7" type="ORF">EP073_11205</name>
</gene>
<dbReference type="OrthoDB" id="370725at2"/>
<evidence type="ECO:0000256" key="3">
    <source>
        <dbReference type="ARBA" id="ARBA00023054"/>
    </source>
</evidence>
<comment type="function">
    <text evidence="1">Involved in DNA recombination.</text>
</comment>
<dbReference type="GO" id="GO:0006310">
    <property type="term" value="P:DNA recombination"/>
    <property type="evidence" value="ECO:0007669"/>
    <property type="project" value="UniProtKB-KW"/>
</dbReference>
<reference evidence="7 8" key="1">
    <citation type="submission" date="2019-01" db="EMBL/GenBank/DDBJ databases">
        <title>Geovibrio thiophilus DSM 11263, complete genome.</title>
        <authorList>
            <person name="Spring S."/>
            <person name="Bunk B."/>
            <person name="Sproer C."/>
        </authorList>
    </citation>
    <scope>NUCLEOTIDE SEQUENCE [LARGE SCALE GENOMIC DNA]</scope>
    <source>
        <strain evidence="7 8">DSM 11263</strain>
    </source>
</reference>
<dbReference type="InterPro" id="IPR003798">
    <property type="entry name" value="DNA_recombination_RmuC"/>
</dbReference>
<evidence type="ECO:0000313" key="7">
    <source>
        <dbReference type="EMBL" id="QAR33949.1"/>
    </source>
</evidence>
<evidence type="ECO:0000256" key="1">
    <source>
        <dbReference type="ARBA" id="ARBA00003416"/>
    </source>
</evidence>
<organism evidence="7 8">
    <name type="scientific">Geovibrio thiophilus</name>
    <dbReference type="NCBI Taxonomy" id="139438"/>
    <lineage>
        <taxon>Bacteria</taxon>
        <taxon>Pseudomonadati</taxon>
        <taxon>Deferribacterota</taxon>
        <taxon>Deferribacteres</taxon>
        <taxon>Deferribacterales</taxon>
        <taxon>Geovibrionaceae</taxon>
        <taxon>Geovibrio</taxon>
    </lineage>
</organism>